<gene>
    <name evidence="8" type="ORF">ILUMI_12916</name>
</gene>
<dbReference type="OrthoDB" id="6781410at2759"/>
<evidence type="ECO:0000256" key="1">
    <source>
        <dbReference type="ARBA" id="ARBA00022723"/>
    </source>
</evidence>
<dbReference type="InterPro" id="IPR038441">
    <property type="entry name" value="THAP_Znf_sf"/>
</dbReference>
<feature type="coiled-coil region" evidence="6">
    <location>
        <begin position="154"/>
        <end position="195"/>
    </location>
</feature>
<dbReference type="PROSITE" id="PS50950">
    <property type="entry name" value="ZF_THAP"/>
    <property type="match status" value="1"/>
</dbReference>
<dbReference type="Pfam" id="PF21787">
    <property type="entry name" value="TNP-like_RNaseH_N"/>
    <property type="match status" value="1"/>
</dbReference>
<evidence type="ECO:0000256" key="3">
    <source>
        <dbReference type="ARBA" id="ARBA00022833"/>
    </source>
</evidence>
<dbReference type="GO" id="GO:0043565">
    <property type="term" value="F:sequence-specific DNA binding"/>
    <property type="evidence" value="ECO:0007669"/>
    <property type="project" value="InterPro"/>
</dbReference>
<dbReference type="InterPro" id="IPR048366">
    <property type="entry name" value="TNP-like_GBD"/>
</dbReference>
<keyword evidence="9" id="KW-1185">Reference proteome</keyword>
<keyword evidence="1" id="KW-0479">Metal-binding</keyword>
<evidence type="ECO:0000313" key="9">
    <source>
        <dbReference type="Proteomes" id="UP000801492"/>
    </source>
</evidence>
<dbReference type="AlphaFoldDB" id="A0A8K0D1V4"/>
<dbReference type="Proteomes" id="UP000801492">
    <property type="component" value="Unassembled WGS sequence"/>
</dbReference>
<dbReference type="Pfam" id="PF21788">
    <property type="entry name" value="TNP-like_GBD"/>
    <property type="match status" value="1"/>
</dbReference>
<evidence type="ECO:0000256" key="5">
    <source>
        <dbReference type="PROSITE-ProRule" id="PRU00309"/>
    </source>
</evidence>
<dbReference type="InterPro" id="IPR048365">
    <property type="entry name" value="TNP-like_RNaseH_N"/>
</dbReference>
<name>A0A8K0D1V4_IGNLU</name>
<feature type="domain" description="THAP-type" evidence="7">
    <location>
        <begin position="1"/>
        <end position="79"/>
    </location>
</feature>
<dbReference type="InterPro" id="IPR006612">
    <property type="entry name" value="THAP_Znf"/>
</dbReference>
<reference evidence="8" key="1">
    <citation type="submission" date="2019-08" db="EMBL/GenBank/DDBJ databases">
        <title>The genome of the North American firefly Photinus pyralis.</title>
        <authorList>
            <consortium name="Photinus pyralis genome working group"/>
            <person name="Fallon T.R."/>
            <person name="Sander Lower S.E."/>
            <person name="Weng J.-K."/>
        </authorList>
    </citation>
    <scope>NUCLEOTIDE SEQUENCE</scope>
    <source>
        <strain evidence="8">TRF0915ILg1</strain>
        <tissue evidence="8">Whole body</tissue>
    </source>
</reference>
<dbReference type="Gene3D" id="6.20.210.20">
    <property type="entry name" value="THAP domain"/>
    <property type="match status" value="1"/>
</dbReference>
<dbReference type="GO" id="GO:0008270">
    <property type="term" value="F:zinc ion binding"/>
    <property type="evidence" value="ECO:0007669"/>
    <property type="project" value="UniProtKB-KW"/>
</dbReference>
<sequence>MTGCTAANCTNHSRQGFRLFIFPRDPKRRAIWIQNCNRENWVPPKNARLCERHFDPSQFESRRADGKHKLKPNAIPTLFDLKDHRLQTSTANKINLINIATPSSFVNSSEEINSTNIATVPFVNLSKEFNSTNIATPASFVNSPEEYDLCNEDFVLIKSEYEDTNNQVQNLKRRLWRAAKQIQDLRKKNQQLTDIIAQNPFLDEEHKKILVQGNKHILWTPNTIRKAVKLRFTIGSKGYQYLQKSMGRFLPSHSTLCRHLHKITFNPGLLEDLIPFLAEKRNGMKSNSESECILLIGEMEIEESLDFDASLDSYVGYSSMKQDKILRKLGNRLFICILRGLNSNWKQVIAYHIINKTGSNDEIFHLIKNVIIKVEDIGYKVLGLVSDMTLKNQILWRNLKIHIDKHSENNVVAHPAREQETLYVFADTLHLLENFRSALMKNDFIVPNSVMKKEQLPSDIISFKYLVQLVEIQTKNNLQLITNNITEHALHPTPLKNMCAVYAAYIFSNTTASAIETLVSLELMDKDALTTAWFLRQIRMWFDILNSRNRKTAISKNNKSEYFDILNEFLHLIRNIKIGDDGSWKPVQTGIILTTLNMIALSEELLTKRKCKYVLTSRINQDVLENLLSALKKYGNNNQTALQVTRILKPITISQFWDNTSDLGVTCIDNNYDKHYINLLAASSKQKTTDVQVQNISEESCIPNTSLMLPEDFHNERELIEKNTINNLLAVAIFKSCKSLCKTCRKALTTNPKGKERRILINSKTFGKIYYPANEMLNLTSKIDRFITRHIQLCKNHPKLAKHLFFLIKRRYNQILLPTCKICQSYDVMITSYINLKLSIASSKNTKC</sequence>
<proteinExistence type="predicted"/>
<dbReference type="SMART" id="SM00692">
    <property type="entry name" value="DM3"/>
    <property type="match status" value="1"/>
</dbReference>
<evidence type="ECO:0000256" key="2">
    <source>
        <dbReference type="ARBA" id="ARBA00022771"/>
    </source>
</evidence>
<comment type="caution">
    <text evidence="8">The sequence shown here is derived from an EMBL/GenBank/DDBJ whole genome shotgun (WGS) entry which is preliminary data.</text>
</comment>
<keyword evidence="4 5" id="KW-0238">DNA-binding</keyword>
<dbReference type="SUPFAM" id="SSF57716">
    <property type="entry name" value="Glucocorticoid receptor-like (DNA-binding domain)"/>
    <property type="match status" value="1"/>
</dbReference>
<keyword evidence="6" id="KW-0175">Coiled coil</keyword>
<dbReference type="EMBL" id="VTPC01008112">
    <property type="protein sequence ID" value="KAF2893260.1"/>
    <property type="molecule type" value="Genomic_DNA"/>
</dbReference>
<keyword evidence="3" id="KW-0862">Zinc</keyword>
<organism evidence="8 9">
    <name type="scientific">Ignelater luminosus</name>
    <name type="common">Cucubano</name>
    <name type="synonym">Pyrophorus luminosus</name>
    <dbReference type="NCBI Taxonomy" id="2038154"/>
    <lineage>
        <taxon>Eukaryota</taxon>
        <taxon>Metazoa</taxon>
        <taxon>Ecdysozoa</taxon>
        <taxon>Arthropoda</taxon>
        <taxon>Hexapoda</taxon>
        <taxon>Insecta</taxon>
        <taxon>Pterygota</taxon>
        <taxon>Neoptera</taxon>
        <taxon>Endopterygota</taxon>
        <taxon>Coleoptera</taxon>
        <taxon>Polyphaga</taxon>
        <taxon>Elateriformia</taxon>
        <taxon>Elateroidea</taxon>
        <taxon>Elateridae</taxon>
        <taxon>Agrypninae</taxon>
        <taxon>Pyrophorini</taxon>
        <taxon>Ignelater</taxon>
    </lineage>
</organism>
<evidence type="ECO:0000259" key="7">
    <source>
        <dbReference type="PROSITE" id="PS50950"/>
    </source>
</evidence>
<dbReference type="InterPro" id="IPR026516">
    <property type="entry name" value="THAP1/10"/>
</dbReference>
<protein>
    <recommendedName>
        <fullName evidence="7">THAP-type domain-containing protein</fullName>
    </recommendedName>
</protein>
<keyword evidence="2 5" id="KW-0863">Zinc-finger</keyword>
<dbReference type="PANTHER" id="PTHR46600">
    <property type="entry name" value="THAP DOMAIN-CONTAINING"/>
    <property type="match status" value="1"/>
</dbReference>
<dbReference type="PANTHER" id="PTHR46600:SF11">
    <property type="entry name" value="THAP DOMAIN-CONTAINING PROTEIN 10"/>
    <property type="match status" value="1"/>
</dbReference>
<dbReference type="SMART" id="SM00980">
    <property type="entry name" value="THAP"/>
    <property type="match status" value="1"/>
</dbReference>
<evidence type="ECO:0000256" key="6">
    <source>
        <dbReference type="SAM" id="Coils"/>
    </source>
</evidence>
<evidence type="ECO:0000313" key="8">
    <source>
        <dbReference type="EMBL" id="KAF2893260.1"/>
    </source>
</evidence>
<dbReference type="Pfam" id="PF05485">
    <property type="entry name" value="THAP"/>
    <property type="match status" value="1"/>
</dbReference>
<evidence type="ECO:0000256" key="4">
    <source>
        <dbReference type="ARBA" id="ARBA00023125"/>
    </source>
</evidence>
<accession>A0A8K0D1V4</accession>